<evidence type="ECO:0000313" key="5">
    <source>
        <dbReference type="EMBL" id="THV44831.1"/>
    </source>
</evidence>
<dbReference type="EMBL" id="PQXL01000570">
    <property type="protein sequence ID" value="THV44831.1"/>
    <property type="molecule type" value="Genomic_DNA"/>
</dbReference>
<dbReference type="PANTHER" id="PTHR18934">
    <property type="entry name" value="ATP-DEPENDENT RNA HELICASE"/>
    <property type="match status" value="1"/>
</dbReference>
<dbReference type="SUPFAM" id="SSF52540">
    <property type="entry name" value="P-loop containing nucleoside triphosphate hydrolases"/>
    <property type="match status" value="1"/>
</dbReference>
<keyword evidence="6" id="KW-1185">Reference proteome</keyword>
<dbReference type="GO" id="GO:0003724">
    <property type="term" value="F:RNA helicase activity"/>
    <property type="evidence" value="ECO:0007669"/>
    <property type="project" value="UniProtKB-EC"/>
</dbReference>
<dbReference type="AlphaFoldDB" id="A0A4S8QLL7"/>
<sequence>MNAAGVFDIVEPIKSHSHSRESLRPWGAEEFALCNIVQRQKSSVTILTGDTGTGKSTYIPAIISTQSGVCKTLLSHPNPLAIRATYRWMQSRRTDDSFAEGNMSNEVELEDRYDPKYFGRVDTKYPVHLTLVSHSILSALITNDQQDGLDILENYQVCFIDEVHIKSIELENLLLRIKGIIEERDLEKKPIHFILSSSYMDTTILKDFFHVDDQHNLILKSDTLRSCCQISHNFAEAYSPQTRDIDLKCLLKTIVREKAQENCEVGILVFLPSSEVEVIYNEICHSIKAQEGDEEFEVMIMTRDSTPYQQDKILSKLGKVVFTTKDVMIGVTMKNIDTVIIGAPGYDARVYHIKVDQCVNTMIKLAQSEIEQQISTLSNLSIKGSCHYLFTEKCKQELRQFPPSELRNGDCLEYLLILAGLFPAKYPHRSILDLITYPPLPIIAQQYQKLRELGLIEMKIVQYGSEDVAGFCLTEKGQRTVKVPMLNGFSRFLFGIVDYDCSPQTYKWYRGLASILAHPDRPYAFKKPGRTVLPKDLGFAGLSSMGGDITFELSVSYLNDEETLDVDIEGRSNGVVDINPSIGIFIKNAKYALYKHFKVMGKEIDENIKDPSDSFSSVDATISLISVYQWQLCKLHKKPNGNIVANHVSSGLEFELDQSQTITDYSRFFEYNAHWIIFFNITYDGDAYRINRFYHVFDLPTFLEKRGISQAAFEGRLKFRFPPFRV</sequence>
<evidence type="ECO:0000256" key="1">
    <source>
        <dbReference type="ARBA" id="ARBA00012552"/>
    </source>
</evidence>
<dbReference type="PANTHER" id="PTHR18934:SF118">
    <property type="entry name" value="ATP-DEPENDENT RNA HELICASE DHX33"/>
    <property type="match status" value="1"/>
</dbReference>
<dbReference type="OrthoDB" id="3479220at2759"/>
<dbReference type="GO" id="GO:0045943">
    <property type="term" value="P:positive regulation of transcription by RNA polymerase I"/>
    <property type="evidence" value="ECO:0007669"/>
    <property type="project" value="TreeGrafter"/>
</dbReference>
<dbReference type="InterPro" id="IPR027417">
    <property type="entry name" value="P-loop_NTPase"/>
</dbReference>
<comment type="caution">
    <text evidence="5">The sequence shown here is derived from an EMBL/GenBank/DDBJ whole genome shotgun (WGS) entry which is preliminary data.</text>
</comment>
<dbReference type="GO" id="GO:0016787">
    <property type="term" value="F:hydrolase activity"/>
    <property type="evidence" value="ECO:0007669"/>
    <property type="project" value="UniProtKB-KW"/>
</dbReference>
<dbReference type="Gene3D" id="3.40.50.300">
    <property type="entry name" value="P-loop containing nucleotide triphosphate hydrolases"/>
    <property type="match status" value="1"/>
</dbReference>
<organism evidence="5 6">
    <name type="scientific">Botrytis galanthina</name>
    <dbReference type="NCBI Taxonomy" id="278940"/>
    <lineage>
        <taxon>Eukaryota</taxon>
        <taxon>Fungi</taxon>
        <taxon>Dikarya</taxon>
        <taxon>Ascomycota</taxon>
        <taxon>Pezizomycotina</taxon>
        <taxon>Leotiomycetes</taxon>
        <taxon>Helotiales</taxon>
        <taxon>Sclerotiniaceae</taxon>
        <taxon>Botrytis</taxon>
    </lineage>
</organism>
<reference evidence="5 6" key="1">
    <citation type="submission" date="2017-12" db="EMBL/GenBank/DDBJ databases">
        <title>Comparative genomics of Botrytis spp.</title>
        <authorList>
            <person name="Valero-Jimenez C.A."/>
            <person name="Tapia P."/>
            <person name="Veloso J."/>
            <person name="Silva-Moreno E."/>
            <person name="Staats M."/>
            <person name="Valdes J.H."/>
            <person name="Van Kan J.A.L."/>
        </authorList>
    </citation>
    <scope>NUCLEOTIDE SEQUENCE [LARGE SCALE GENOMIC DNA]</scope>
    <source>
        <strain evidence="5 6">MUCL435</strain>
    </source>
</reference>
<comment type="catalytic activity">
    <reaction evidence="4">
        <text>ATP + H2O = ADP + phosphate + H(+)</text>
        <dbReference type="Rhea" id="RHEA:13065"/>
        <dbReference type="ChEBI" id="CHEBI:15377"/>
        <dbReference type="ChEBI" id="CHEBI:15378"/>
        <dbReference type="ChEBI" id="CHEBI:30616"/>
        <dbReference type="ChEBI" id="CHEBI:43474"/>
        <dbReference type="ChEBI" id="CHEBI:456216"/>
        <dbReference type="EC" id="3.6.4.13"/>
    </reaction>
</comment>
<evidence type="ECO:0000313" key="6">
    <source>
        <dbReference type="Proteomes" id="UP000308671"/>
    </source>
</evidence>
<evidence type="ECO:0000256" key="3">
    <source>
        <dbReference type="ARBA" id="ARBA00022806"/>
    </source>
</evidence>
<evidence type="ECO:0000256" key="2">
    <source>
        <dbReference type="ARBA" id="ARBA00022801"/>
    </source>
</evidence>
<dbReference type="GO" id="GO:0005730">
    <property type="term" value="C:nucleolus"/>
    <property type="evidence" value="ECO:0007669"/>
    <property type="project" value="TreeGrafter"/>
</dbReference>
<dbReference type="EC" id="3.6.4.13" evidence="1"/>
<keyword evidence="3" id="KW-0347">Helicase</keyword>
<accession>A0A4S8QLL7</accession>
<keyword evidence="2" id="KW-0378">Hydrolase</keyword>
<keyword evidence="3" id="KW-0067">ATP-binding</keyword>
<gene>
    <name evidence="5" type="ORF">BGAL_0571g00050</name>
</gene>
<keyword evidence="3" id="KW-0547">Nucleotide-binding</keyword>
<proteinExistence type="predicted"/>
<name>A0A4S8QLL7_9HELO</name>
<evidence type="ECO:0000256" key="4">
    <source>
        <dbReference type="ARBA" id="ARBA00047984"/>
    </source>
</evidence>
<dbReference type="Proteomes" id="UP000308671">
    <property type="component" value="Unassembled WGS sequence"/>
</dbReference>
<protein>
    <recommendedName>
        <fullName evidence="1">RNA helicase</fullName>
        <ecNumber evidence="1">3.6.4.13</ecNumber>
    </recommendedName>
</protein>
<dbReference type="GO" id="GO:0003725">
    <property type="term" value="F:double-stranded RNA binding"/>
    <property type="evidence" value="ECO:0007669"/>
    <property type="project" value="TreeGrafter"/>
</dbReference>